<reference evidence="3" key="1">
    <citation type="submission" date="2015-06" db="EMBL/GenBank/DDBJ databases">
        <title>Expansion of signal transduction pathways in fungi by whole-genome duplication.</title>
        <authorList>
            <consortium name="DOE Joint Genome Institute"/>
            <person name="Corrochano L.M."/>
            <person name="Kuo A."/>
            <person name="Marcet-Houben M."/>
            <person name="Polaino S."/>
            <person name="Salamov A."/>
            <person name="Villalobos J.M."/>
            <person name="Alvarez M.I."/>
            <person name="Avalos J."/>
            <person name="Benito E.P."/>
            <person name="Benoit I."/>
            <person name="Burger G."/>
            <person name="Camino L.P."/>
            <person name="Canovas D."/>
            <person name="Cerda-Olmedo E."/>
            <person name="Cheng J.-F."/>
            <person name="Dominguez A."/>
            <person name="Elias M."/>
            <person name="Eslava A.P."/>
            <person name="Glaser F."/>
            <person name="Grimwood J."/>
            <person name="Gutierrez G."/>
            <person name="Heitman J."/>
            <person name="Henrissat B."/>
            <person name="Iturriaga E.A."/>
            <person name="Lang B.F."/>
            <person name="Lavin J.L."/>
            <person name="Lee S."/>
            <person name="Li W."/>
            <person name="Lindquist E."/>
            <person name="Lopez-Garcia S."/>
            <person name="Luque E.M."/>
            <person name="Marcos A.T."/>
            <person name="Martin J."/>
            <person name="McCluskey K."/>
            <person name="Medina H.R."/>
            <person name="Miralles-Duran A."/>
            <person name="Miyazaki A."/>
            <person name="Munoz-Torres E."/>
            <person name="Oguiza J.A."/>
            <person name="Ohm R."/>
            <person name="Olmedo M."/>
            <person name="Orejas M."/>
            <person name="Ortiz-Castellanos L."/>
            <person name="Pisabarro A.G."/>
            <person name="Rodriguez-Romero J."/>
            <person name="Ruiz-Herrera J."/>
            <person name="Ruiz-Vazquez R."/>
            <person name="Sanz C."/>
            <person name="Schackwitz W."/>
            <person name="Schmutz J."/>
            <person name="Shahriari M."/>
            <person name="Shelest E."/>
            <person name="Silva-Franco F."/>
            <person name="Soanes D."/>
            <person name="Syed K."/>
            <person name="Tagua V.G."/>
            <person name="Talbot N.J."/>
            <person name="Thon M."/>
            <person name="De vries R.P."/>
            <person name="Wiebenga A."/>
            <person name="Yadav J.S."/>
            <person name="Braun E.L."/>
            <person name="Baker S."/>
            <person name="Garre V."/>
            <person name="Horwitz B."/>
            <person name="Torres-Martinez S."/>
            <person name="Idnurm A."/>
            <person name="Herrera-Estrella A."/>
            <person name="Gabaldon T."/>
            <person name="Grigoriev I.V."/>
        </authorList>
    </citation>
    <scope>NUCLEOTIDE SEQUENCE [LARGE SCALE GENOMIC DNA]</scope>
    <source>
        <strain evidence="3">NRRL 1555(-)</strain>
    </source>
</reference>
<keyword evidence="3" id="KW-1185">Reference proteome</keyword>
<protein>
    <submittedName>
        <fullName evidence="2">Uncharacterized protein</fullName>
    </submittedName>
</protein>
<dbReference type="EMBL" id="KV440983">
    <property type="protein sequence ID" value="OAD72476.1"/>
    <property type="molecule type" value="Genomic_DNA"/>
</dbReference>
<accession>A0A162PSF4</accession>
<evidence type="ECO:0000313" key="2">
    <source>
        <dbReference type="EMBL" id="OAD72476.1"/>
    </source>
</evidence>
<sequence>MVKSRFAYMSESNSKFCPSPNVQILSKYCSSTSPITQIYTAKYTSTQLENRGAFLSKSKIWAVPPSLKAKSISKKGSNAKFQKQVPKEKPKTKNQKPNPRPILSPPFQKDQMKSELEAYTKSSTPKGSNPKTEA</sequence>
<dbReference type="Proteomes" id="UP000077315">
    <property type="component" value="Unassembled WGS sequence"/>
</dbReference>
<dbReference type="GeneID" id="28997021"/>
<dbReference type="RefSeq" id="XP_018290516.1">
    <property type="nucleotide sequence ID" value="XM_018436115.1"/>
</dbReference>
<evidence type="ECO:0000256" key="1">
    <source>
        <dbReference type="SAM" id="MobiDB-lite"/>
    </source>
</evidence>
<dbReference type="VEuPathDB" id="FungiDB:PHYBLDRAFT_169605"/>
<dbReference type="AlphaFoldDB" id="A0A162PSF4"/>
<gene>
    <name evidence="2" type="ORF">PHYBLDRAFT_169605</name>
</gene>
<organism evidence="2 3">
    <name type="scientific">Phycomyces blakesleeanus (strain ATCC 8743b / DSM 1359 / FGSC 10004 / NBRC 33097 / NRRL 1555)</name>
    <dbReference type="NCBI Taxonomy" id="763407"/>
    <lineage>
        <taxon>Eukaryota</taxon>
        <taxon>Fungi</taxon>
        <taxon>Fungi incertae sedis</taxon>
        <taxon>Mucoromycota</taxon>
        <taxon>Mucoromycotina</taxon>
        <taxon>Mucoromycetes</taxon>
        <taxon>Mucorales</taxon>
        <taxon>Phycomycetaceae</taxon>
        <taxon>Phycomyces</taxon>
    </lineage>
</organism>
<name>A0A162PSF4_PHYB8</name>
<feature type="compositionally biased region" description="Polar residues" evidence="1">
    <location>
        <begin position="120"/>
        <end position="134"/>
    </location>
</feature>
<feature type="region of interest" description="Disordered" evidence="1">
    <location>
        <begin position="69"/>
        <end position="134"/>
    </location>
</feature>
<dbReference type="InParanoid" id="A0A162PSF4"/>
<proteinExistence type="predicted"/>
<evidence type="ECO:0000313" key="3">
    <source>
        <dbReference type="Proteomes" id="UP000077315"/>
    </source>
</evidence>